<dbReference type="Proteomes" id="UP000001122">
    <property type="component" value="Chromosome"/>
</dbReference>
<dbReference type="KEGG" id="ecw:EcE24377A_4726"/>
<proteinExistence type="predicted"/>
<protein>
    <submittedName>
        <fullName evidence="1">Uncharacterized protein</fullName>
    </submittedName>
</protein>
<dbReference type="HOGENOM" id="CLU_3381625_0_0_6"/>
<name>A7ZV38_ECO24</name>
<evidence type="ECO:0000313" key="1">
    <source>
        <dbReference type="EMBL" id="ABV19150.1"/>
    </source>
</evidence>
<evidence type="ECO:0000313" key="2">
    <source>
        <dbReference type="Proteomes" id="UP000001122"/>
    </source>
</evidence>
<dbReference type="EMBL" id="CP000800">
    <property type="protein sequence ID" value="ABV19150.1"/>
    <property type="molecule type" value="Genomic_DNA"/>
</dbReference>
<gene>
    <name evidence="1" type="ordered locus">EcE24377A_4726</name>
</gene>
<dbReference type="AlphaFoldDB" id="A7ZV38"/>
<keyword evidence="2" id="KW-1185">Reference proteome</keyword>
<accession>A7ZV38</accession>
<reference evidence="2" key="1">
    <citation type="journal article" date="2008" name="J. Bacteriol.">
        <title>The pangenome structure of Escherichia coli: comparative genomic analysis of E. coli commensal and pathogenic isolates.</title>
        <authorList>
            <person name="Rasko D.A."/>
            <person name="Rosovitz M.J."/>
            <person name="Myers G.S."/>
            <person name="Mongodin E.F."/>
            <person name="Fricke W.F."/>
            <person name="Gajer P."/>
            <person name="Crabtree J."/>
            <person name="Sebaihia M."/>
            <person name="Thomson N.R."/>
            <person name="Chaudhuri R."/>
            <person name="Henderson I.R."/>
            <person name="Sperandio V."/>
            <person name="Ravel J."/>
        </authorList>
    </citation>
    <scope>NUCLEOTIDE SEQUENCE [LARGE SCALE GENOMIC DNA]</scope>
    <source>
        <strain evidence="2">E24377A / ETEC</strain>
    </source>
</reference>
<sequence length="33" mass="3900">MFWSAFMYFANALQLTDHTGRYIIPYPLGMTEL</sequence>
<organism evidence="1 2">
    <name type="scientific">Escherichia coli O139:H28 (strain E24377A / ETEC)</name>
    <dbReference type="NCBI Taxonomy" id="331111"/>
    <lineage>
        <taxon>Bacteria</taxon>
        <taxon>Pseudomonadati</taxon>
        <taxon>Pseudomonadota</taxon>
        <taxon>Gammaproteobacteria</taxon>
        <taxon>Enterobacterales</taxon>
        <taxon>Enterobacteriaceae</taxon>
        <taxon>Escherichia</taxon>
    </lineage>
</organism>